<sequence length="1385" mass="155992">MRSKEAVERRAKKRGISVTAMWKLEQENVKKGVDREKQRRKLMDASGPTEKEGNAKAVGDVKQKIVAKEKIETAVDVKDIVKDVIEDVKADHEDNGDDESSDNSSVSSDNNSVSSSSSSSVASSCSSSSGDSPTIKTPLKPIEPGSWVCGKCGNENFARRMVCNTKTCRAPRPEGSKSGGSEGAGEKRKAAEEKKVEWKAQASEEQIVVNMELRRRYKDPELRGKMSEEELGRGKALVERDERKKIKKQKRSLEYDSAEETPPQEKQRLSDVGSPNTSRETVPSMTPDISNQASPGEDLDMEEEVLSDASYSSGDVEVADAASPRKVNPSGKPPEAGIIVKVYVENFMCHKKMSIPLCHNVNFIHGQNGSGKSAVLAAIQICLGAGARRTNRAKTLAKLINNHGKATHAKLQVKLLNKGSDSFQHDVYGDYITVERILDKSGGSNYRLLDSKDKVKSKKKADLDAMLDLFNIQVDNPVAVLDQEESKKFLKGRPEDKYAFFCKATELERIDRHYAVTKDYIDELEESRADLVKQLRPQREIVQKLETEWEECQKLEKLEAKVSQATCNISWALVNAMEGEHDKVEEKLSKAKEDLAKFDQKVTNFIKEGQGNEGDQENLEATIERLSGEANEAVEAKREQEQELKALKKPKHAIENEIKNLQRSLKNQKKAVADATKKLEETRKAFLEKQGSSSTDKAKNIEEQTKIDEELEQAKEKVEKCDEKIEQYLDLHEEAKEKVDGVGESVKEVYSSIKEQERLVKELESGKGGGVAMFGEKAPAMIAKVKDAVKKGKLRGNVFGPVGAFVQIKTGKESWAKLAEAAIGNVGLATFVCDDKADVGLLRRFRKEVNCRDMDIPIAHHHPGARYKTPKGVEGVTGIELAINCLNVEEDLVYNFLLRQRLGRDTASAVKDAKAQIEVLKEDFEDKKEEKKDLEAKQKEHKVKWNQYMKTQRTLQLEIKDMTARKAELKEELEEMEEEDNGEEVDNNLAAELESEKSEAETYEREIKEKERELEKILPEIEEKEAKLNEEKQRNDKVLKDLEDVSKTLAKVLEKKGSYESKVEKAQKKLAERKLRVENDEEECVKGREELDEMIRKSKVLTWKLMKEAEIREKSRSEEGAKGKDGDDDDEEDEGGGGEEEEEVDVTAITDEELEAIERPKITKTDEYYKARKSKYEAELETERKRRKVSESDPQVVWDKLNRAKGNLKEKQVGIGMIAENVNKMRADLKMRRKKWKTFRSHIAKMTNTTFGEMLNKKGSSGEVEFDHRDKTLNLTVQKDSNEASQTSDVKALSGGERSFTTLSLLLALGENLETPFRVMDEFDVFMDAVARKIALDTLVQCATAMVHRQFIFITPQDVSSLTPGPMLKIIKMKPPERNGQTTIN</sequence>
<protein>
    <recommendedName>
        <fullName evidence="18">RecF/RecN/SMC N-terminal domain-containing protein</fullName>
    </recommendedName>
</protein>
<keyword evidence="11" id="KW-0539">Nucleus</keyword>
<dbReference type="GO" id="GO:0003697">
    <property type="term" value="F:single-stranded DNA binding"/>
    <property type="evidence" value="ECO:0007669"/>
    <property type="project" value="TreeGrafter"/>
</dbReference>
<feature type="region of interest" description="Disordered" evidence="13">
    <location>
        <begin position="1111"/>
        <end position="1157"/>
    </location>
</feature>
<dbReference type="GO" id="GO:0035861">
    <property type="term" value="C:site of double-strand break"/>
    <property type="evidence" value="ECO:0007669"/>
    <property type="project" value="TreeGrafter"/>
</dbReference>
<dbReference type="InterPro" id="IPR027417">
    <property type="entry name" value="P-loop_NTPase"/>
</dbReference>
<keyword evidence="10" id="KW-0234">DNA repair</keyword>
<evidence type="ECO:0000256" key="12">
    <source>
        <dbReference type="SAM" id="Coils"/>
    </source>
</evidence>
<comment type="similarity">
    <text evidence="3">Belongs to the SMC family. SMC6 subfamily.</text>
</comment>
<keyword evidence="7" id="KW-0067">ATP-binding</keyword>
<dbReference type="Pfam" id="PF02463">
    <property type="entry name" value="SMC_N"/>
    <property type="match status" value="1"/>
</dbReference>
<keyword evidence="17" id="KW-1185">Reference proteome</keyword>
<evidence type="ECO:0000256" key="7">
    <source>
        <dbReference type="ARBA" id="ARBA00022840"/>
    </source>
</evidence>
<dbReference type="InterPro" id="IPR036443">
    <property type="entry name" value="Znf_RanBP2_sf"/>
</dbReference>
<feature type="compositionally biased region" description="Polar residues" evidence="13">
    <location>
        <begin position="273"/>
        <end position="294"/>
    </location>
</feature>
<keyword evidence="4" id="KW-0158">Chromosome</keyword>
<feature type="compositionally biased region" description="Acidic residues" evidence="13">
    <location>
        <begin position="297"/>
        <end position="306"/>
    </location>
</feature>
<feature type="compositionally biased region" description="Basic and acidic residues" evidence="13">
    <location>
        <begin position="212"/>
        <end position="244"/>
    </location>
</feature>
<dbReference type="OrthoDB" id="10072614at2759"/>
<feature type="compositionally biased region" description="Acidic residues" evidence="13">
    <location>
        <begin position="1126"/>
        <end position="1155"/>
    </location>
</feature>
<evidence type="ECO:0000256" key="4">
    <source>
        <dbReference type="ARBA" id="ARBA00022454"/>
    </source>
</evidence>
<feature type="compositionally biased region" description="Basic and acidic residues" evidence="13">
    <location>
        <begin position="1111"/>
        <end position="1125"/>
    </location>
</feature>
<dbReference type="EMBL" id="BRXZ01001840">
    <property type="protein sequence ID" value="GMH47517.1"/>
    <property type="molecule type" value="Genomic_DNA"/>
</dbReference>
<proteinExistence type="inferred from homology"/>
<evidence type="ECO:0000256" key="11">
    <source>
        <dbReference type="ARBA" id="ARBA00023242"/>
    </source>
</evidence>
<dbReference type="InterPro" id="IPR038729">
    <property type="entry name" value="Rad50/SbcC_AAA"/>
</dbReference>
<keyword evidence="5" id="KW-0547">Nucleotide-binding</keyword>
<keyword evidence="6" id="KW-0227">DNA damage</keyword>
<dbReference type="GO" id="GO:0005524">
    <property type="term" value="F:ATP binding"/>
    <property type="evidence" value="ECO:0007669"/>
    <property type="project" value="UniProtKB-KW"/>
</dbReference>
<feature type="domain" description="RecF/RecN/SMC N-terminal" evidence="14">
    <location>
        <begin position="914"/>
        <end position="1357"/>
    </location>
</feature>
<dbReference type="PANTHER" id="PTHR19306">
    <property type="entry name" value="STRUCTURAL MAINTENANCE OF CHROMOSOMES 5,6 SMC5, SMC6"/>
    <property type="match status" value="1"/>
</dbReference>
<dbReference type="InterPro" id="IPR003395">
    <property type="entry name" value="RecF/RecN/SMC_N"/>
</dbReference>
<dbReference type="GO" id="GO:0030915">
    <property type="term" value="C:Smc5-Smc6 complex"/>
    <property type="evidence" value="ECO:0007669"/>
    <property type="project" value="TreeGrafter"/>
</dbReference>
<evidence type="ECO:0008006" key="18">
    <source>
        <dbReference type="Google" id="ProtNLM"/>
    </source>
</evidence>
<feature type="region of interest" description="Disordered" evidence="13">
    <location>
        <begin position="28"/>
        <end position="59"/>
    </location>
</feature>
<evidence type="ECO:0000256" key="1">
    <source>
        <dbReference type="ARBA" id="ARBA00004123"/>
    </source>
</evidence>
<feature type="coiled-coil region" evidence="12">
    <location>
        <begin position="574"/>
        <end position="738"/>
    </location>
</feature>
<dbReference type="Gene3D" id="3.40.50.300">
    <property type="entry name" value="P-loop containing nucleotide triphosphate hydrolases"/>
    <property type="match status" value="2"/>
</dbReference>
<evidence type="ECO:0000256" key="2">
    <source>
        <dbReference type="ARBA" id="ARBA00004286"/>
    </source>
</evidence>
<accession>A0A9W6Z3I3</accession>
<evidence type="ECO:0000256" key="5">
    <source>
        <dbReference type="ARBA" id="ARBA00022741"/>
    </source>
</evidence>
<dbReference type="GO" id="GO:0003684">
    <property type="term" value="F:damaged DNA binding"/>
    <property type="evidence" value="ECO:0007669"/>
    <property type="project" value="TreeGrafter"/>
</dbReference>
<evidence type="ECO:0000313" key="16">
    <source>
        <dbReference type="EMBL" id="GMH47517.1"/>
    </source>
</evidence>
<evidence type="ECO:0000256" key="8">
    <source>
        <dbReference type="ARBA" id="ARBA00023054"/>
    </source>
</evidence>
<feature type="compositionally biased region" description="Low complexity" evidence="13">
    <location>
        <begin position="102"/>
        <end position="132"/>
    </location>
</feature>
<feature type="domain" description="Rad50/SbcC-type AAA" evidence="15">
    <location>
        <begin position="341"/>
        <end position="556"/>
    </location>
</feature>
<evidence type="ECO:0000256" key="3">
    <source>
        <dbReference type="ARBA" id="ARBA00006793"/>
    </source>
</evidence>
<dbReference type="Pfam" id="PF13476">
    <property type="entry name" value="AAA_23"/>
    <property type="match status" value="1"/>
</dbReference>
<dbReference type="Proteomes" id="UP001165082">
    <property type="component" value="Unassembled WGS sequence"/>
</dbReference>
<dbReference type="GO" id="GO:0016887">
    <property type="term" value="F:ATP hydrolysis activity"/>
    <property type="evidence" value="ECO:0007669"/>
    <property type="project" value="InterPro"/>
</dbReference>
<dbReference type="Gene3D" id="4.10.1060.10">
    <property type="entry name" value="Zinc finger, RanBP2-type"/>
    <property type="match status" value="1"/>
</dbReference>
<evidence type="ECO:0000256" key="13">
    <source>
        <dbReference type="SAM" id="MobiDB-lite"/>
    </source>
</evidence>
<evidence type="ECO:0000259" key="14">
    <source>
        <dbReference type="Pfam" id="PF02463"/>
    </source>
</evidence>
<feature type="compositionally biased region" description="Basic and acidic residues" evidence="13">
    <location>
        <begin position="184"/>
        <end position="198"/>
    </location>
</feature>
<evidence type="ECO:0000256" key="10">
    <source>
        <dbReference type="ARBA" id="ARBA00023204"/>
    </source>
</evidence>
<dbReference type="PANTHER" id="PTHR19306:SF6">
    <property type="entry name" value="STRUCTURAL MAINTENANCE OF CHROMOSOMES PROTEIN 6"/>
    <property type="match status" value="1"/>
</dbReference>
<keyword evidence="9" id="KW-0233">DNA recombination</keyword>
<evidence type="ECO:0000259" key="15">
    <source>
        <dbReference type="Pfam" id="PF13476"/>
    </source>
</evidence>
<keyword evidence="8 12" id="KW-0175">Coiled coil</keyword>
<comment type="caution">
    <text evidence="16">The sequence shown here is derived from an EMBL/GenBank/DDBJ whole genome shotgun (WGS) entry which is preliminary data.</text>
</comment>
<reference evidence="16" key="1">
    <citation type="submission" date="2022-07" db="EMBL/GenBank/DDBJ databases">
        <title>Genome analysis of Parmales, a sister group of diatoms, reveals the evolutionary specialization of diatoms from phago-mixotrophs to photoautotrophs.</title>
        <authorList>
            <person name="Ban H."/>
            <person name="Sato S."/>
            <person name="Yoshikawa S."/>
            <person name="Kazumasa Y."/>
            <person name="Nakamura Y."/>
            <person name="Ichinomiya M."/>
            <person name="Saitoh K."/>
            <person name="Sato N."/>
            <person name="Blanc-Mathieu R."/>
            <person name="Endo H."/>
            <person name="Kuwata A."/>
            <person name="Ogata H."/>
        </authorList>
    </citation>
    <scope>NUCLEOTIDE SEQUENCE</scope>
</reference>
<name>A0A9W6Z3I3_9STRA</name>
<gene>
    <name evidence="16" type="ORF">TrRE_jg10257</name>
</gene>
<organism evidence="16 17">
    <name type="scientific">Triparma retinervis</name>
    <dbReference type="NCBI Taxonomy" id="2557542"/>
    <lineage>
        <taxon>Eukaryota</taxon>
        <taxon>Sar</taxon>
        <taxon>Stramenopiles</taxon>
        <taxon>Ochrophyta</taxon>
        <taxon>Bolidophyceae</taxon>
        <taxon>Parmales</taxon>
        <taxon>Triparmaceae</taxon>
        <taxon>Triparma</taxon>
    </lineage>
</organism>
<dbReference type="GO" id="GO:0005634">
    <property type="term" value="C:nucleus"/>
    <property type="evidence" value="ECO:0007669"/>
    <property type="project" value="UniProtKB-SubCell"/>
</dbReference>
<dbReference type="SUPFAM" id="SSF52540">
    <property type="entry name" value="P-loop containing nucleoside triphosphate hydrolases"/>
    <property type="match status" value="2"/>
</dbReference>
<evidence type="ECO:0000256" key="6">
    <source>
        <dbReference type="ARBA" id="ARBA00022763"/>
    </source>
</evidence>
<evidence type="ECO:0000256" key="9">
    <source>
        <dbReference type="ARBA" id="ARBA00023172"/>
    </source>
</evidence>
<comment type="subcellular location">
    <subcellularLocation>
        <location evidence="2">Chromosome</location>
    </subcellularLocation>
    <subcellularLocation>
        <location evidence="1">Nucleus</location>
    </subcellularLocation>
</comment>
<feature type="region of interest" description="Disordered" evidence="13">
    <location>
        <begin position="166"/>
        <end position="331"/>
    </location>
</feature>
<dbReference type="SUPFAM" id="SSF90209">
    <property type="entry name" value="Ran binding protein zinc finger-like"/>
    <property type="match status" value="1"/>
</dbReference>
<feature type="coiled-coil region" evidence="12">
    <location>
        <begin position="910"/>
        <end position="1097"/>
    </location>
</feature>
<feature type="region of interest" description="Disordered" evidence="13">
    <location>
        <begin position="88"/>
        <end position="148"/>
    </location>
</feature>
<dbReference type="GO" id="GO:0000724">
    <property type="term" value="P:double-strand break repair via homologous recombination"/>
    <property type="evidence" value="ECO:0007669"/>
    <property type="project" value="TreeGrafter"/>
</dbReference>
<evidence type="ECO:0000313" key="17">
    <source>
        <dbReference type="Proteomes" id="UP001165082"/>
    </source>
</evidence>